<dbReference type="Gene3D" id="3.40.50.300">
    <property type="entry name" value="P-loop containing nucleotide triphosphate hydrolases"/>
    <property type="match status" value="2"/>
</dbReference>
<dbReference type="FunFam" id="3.40.50.300:FF:000025">
    <property type="entry name" value="ATP-dependent Clp protease subunit"/>
    <property type="match status" value="1"/>
</dbReference>
<dbReference type="GO" id="GO:0006508">
    <property type="term" value="P:proteolysis"/>
    <property type="evidence" value="ECO:0007669"/>
    <property type="project" value="UniProtKB-KW"/>
</dbReference>
<dbReference type="AlphaFoldDB" id="A0A239XCV6"/>
<evidence type="ECO:0000256" key="3">
    <source>
        <dbReference type="ARBA" id="ARBA00023186"/>
    </source>
</evidence>
<evidence type="ECO:0000313" key="7">
    <source>
        <dbReference type="EMBL" id="SNV44210.1"/>
    </source>
</evidence>
<dbReference type="CDD" id="cd19499">
    <property type="entry name" value="RecA-like_ClpB_Hsp104-like"/>
    <property type="match status" value="1"/>
</dbReference>
<proteinExistence type="inferred from homology"/>
<evidence type="ECO:0000256" key="2">
    <source>
        <dbReference type="ARBA" id="ARBA00022840"/>
    </source>
</evidence>
<dbReference type="PROSITE" id="PS00871">
    <property type="entry name" value="CLPAB_2"/>
    <property type="match status" value="1"/>
</dbReference>
<dbReference type="Pfam" id="PF07724">
    <property type="entry name" value="AAA_2"/>
    <property type="match status" value="1"/>
</dbReference>
<dbReference type="InterPro" id="IPR050130">
    <property type="entry name" value="ClpA_ClpB"/>
</dbReference>
<dbReference type="GO" id="GO:0005737">
    <property type="term" value="C:cytoplasm"/>
    <property type="evidence" value="ECO:0007669"/>
    <property type="project" value="TreeGrafter"/>
</dbReference>
<dbReference type="OrthoDB" id="9803641at2"/>
<dbReference type="InterPro" id="IPR028299">
    <property type="entry name" value="ClpA/B_CS2"/>
</dbReference>
<dbReference type="SMART" id="SM00382">
    <property type="entry name" value="AAA"/>
    <property type="match status" value="2"/>
</dbReference>
<keyword evidence="7" id="KW-0378">Hydrolase</keyword>
<dbReference type="InterPro" id="IPR003593">
    <property type="entry name" value="AAA+_ATPase"/>
</dbReference>
<dbReference type="FunFam" id="3.40.50.300:FF:000010">
    <property type="entry name" value="Chaperone clpB 1, putative"/>
    <property type="match status" value="1"/>
</dbReference>
<dbReference type="Gene3D" id="1.10.8.60">
    <property type="match status" value="2"/>
</dbReference>
<dbReference type="RefSeq" id="WP_095123317.1">
    <property type="nucleotide sequence ID" value="NZ_LT906454.1"/>
</dbReference>
<dbReference type="InterPro" id="IPR027417">
    <property type="entry name" value="P-loop_NTPase"/>
</dbReference>
<dbReference type="EMBL" id="LT906454">
    <property type="protein sequence ID" value="SNV44210.1"/>
    <property type="molecule type" value="Genomic_DNA"/>
</dbReference>
<dbReference type="PANTHER" id="PTHR11638">
    <property type="entry name" value="ATP-DEPENDENT CLP PROTEASE"/>
    <property type="match status" value="1"/>
</dbReference>
<dbReference type="Pfam" id="PF10431">
    <property type="entry name" value="ClpB_D2-small"/>
    <property type="match status" value="1"/>
</dbReference>
<dbReference type="GO" id="GO:0016887">
    <property type="term" value="F:ATP hydrolysis activity"/>
    <property type="evidence" value="ECO:0007669"/>
    <property type="project" value="InterPro"/>
</dbReference>
<dbReference type="InterPro" id="IPR041546">
    <property type="entry name" value="ClpA/ClpB_AAA_lid"/>
</dbReference>
<evidence type="ECO:0000259" key="6">
    <source>
        <dbReference type="PROSITE" id="PS50151"/>
    </source>
</evidence>
<dbReference type="PROSITE" id="PS00870">
    <property type="entry name" value="CLPAB_1"/>
    <property type="match status" value="1"/>
</dbReference>
<dbReference type="InterPro" id="IPR001943">
    <property type="entry name" value="UVR_dom"/>
</dbReference>
<name>A0A239XCV6_STRAI</name>
<keyword evidence="1 4" id="KW-0547">Nucleotide-binding</keyword>
<dbReference type="InterPro" id="IPR018368">
    <property type="entry name" value="ClpA/B_CS1"/>
</dbReference>
<dbReference type="InterPro" id="IPR001270">
    <property type="entry name" value="ClpA/B"/>
</dbReference>
<dbReference type="PROSITE" id="PS50151">
    <property type="entry name" value="UVR"/>
    <property type="match status" value="1"/>
</dbReference>
<dbReference type="SUPFAM" id="SSF52540">
    <property type="entry name" value="P-loop containing nucleoside triphosphate hydrolases"/>
    <property type="match status" value="2"/>
</dbReference>
<comment type="similarity">
    <text evidence="4">Belongs to the ClpA/ClpB family.</text>
</comment>
<dbReference type="InterPro" id="IPR019489">
    <property type="entry name" value="Clp_ATPase_C"/>
</dbReference>
<dbReference type="Proteomes" id="UP000215144">
    <property type="component" value="Chromosome 1"/>
</dbReference>
<organism evidence="7 8">
    <name type="scientific">Streptococcus acidominimus</name>
    <dbReference type="NCBI Taxonomy" id="1326"/>
    <lineage>
        <taxon>Bacteria</taxon>
        <taxon>Bacillati</taxon>
        <taxon>Bacillota</taxon>
        <taxon>Bacilli</taxon>
        <taxon>Lactobacillales</taxon>
        <taxon>Streptococcaceae</taxon>
        <taxon>Streptococcus</taxon>
    </lineage>
</organism>
<keyword evidence="2 4" id="KW-0067">ATP-binding</keyword>
<evidence type="ECO:0000313" key="8">
    <source>
        <dbReference type="Proteomes" id="UP000215144"/>
    </source>
</evidence>
<dbReference type="Gene3D" id="4.10.860.10">
    <property type="entry name" value="UVR domain"/>
    <property type="match status" value="1"/>
</dbReference>
<dbReference type="GO" id="GO:0005524">
    <property type="term" value="F:ATP binding"/>
    <property type="evidence" value="ECO:0007669"/>
    <property type="project" value="UniProtKB-KW"/>
</dbReference>
<dbReference type="KEGG" id="saco:SAME_01819"/>
<feature type="domain" description="UVR" evidence="6">
    <location>
        <begin position="367"/>
        <end position="402"/>
    </location>
</feature>
<gene>
    <name evidence="7" type="primary">clpE</name>
    <name evidence="7" type="ORF">SAMEA4504048_01819</name>
</gene>
<sequence length="752" mass="83848">MLCQNCKLNESTIHLYTNVNGKQKQVDLCQNCYQIMKTEPKNGFLSHLGQEQASSSLNPFFDDFFGDLNNFRAFSGDLPNTPKTQTGGRGGNGDTGNRIPNRPQGPAPQKPQGLLEEFGINITDIARRGDIDPVIGRDDEILRVIEILNRRTKNNPVLIGEPGVGKTAVVEGLAQKIVDSDVPQKLQGKQVIRLDVVSLVQGTGIRGQFEERMQKLMDEIRNRQDVILFIDEIHEIVGAGNAGDGNMDAGNILKPALARGELQLVGATTLNEYRIIEKDAALERRMQPVKVDEPSVEETITILKGIQPKYEDYHHVKYSTDAIEAAAILSNRYIQDRFLPDKAIDLLDEAGSKMNLTLNFVDPQEIDQRLIEAENLKAQATRDEDYERAAYFRDQIAKYKEIQAQKVDDQDTPVVTEKNIEAIIEQKTSIPVGELKEKEQSQLIHLADDLKSHVIGQDDAVDRIAKAIRRNRVGLGSPNRPIGSFLFVGPTGVGKTELSKQLAIELFGSADSMIRFDMSEYMEKHSVAKLVGAPPGYVGYEEAGQLTEKVRRNPYSLILLDEVEKAHPDVMHMFLQVLDDGRLTDGQGRTVSFKDTIIIMTSNAGTGKVEASVGFGAAREGRTNSVLNQLGDFFSPEFMNRFDGIIEFKALEKENLLHIVDLMLEDVNKRLAMNGLHLEVTDKVKEKLVDLGYDPKMGARPLRRTIQEHIEDAITDFYLENPSEKELRAIMTSNGKIVIKSSTKVEATAEEK</sequence>
<dbReference type="SMART" id="SM01086">
    <property type="entry name" value="ClpB_D2-small"/>
    <property type="match status" value="1"/>
</dbReference>
<evidence type="ECO:0000256" key="5">
    <source>
        <dbReference type="SAM" id="MobiDB-lite"/>
    </source>
</evidence>
<keyword evidence="7" id="KW-0645">Protease</keyword>
<protein>
    <submittedName>
        <fullName evidence="7">ATP-dependent Clp protease, ATP-binding subunit ClpE</fullName>
    </submittedName>
</protein>
<dbReference type="Pfam" id="PF17871">
    <property type="entry name" value="AAA_lid_9"/>
    <property type="match status" value="1"/>
</dbReference>
<dbReference type="GO" id="GO:0008233">
    <property type="term" value="F:peptidase activity"/>
    <property type="evidence" value="ECO:0007669"/>
    <property type="project" value="UniProtKB-KW"/>
</dbReference>
<accession>A0A239XCV6</accession>
<dbReference type="Pfam" id="PF00004">
    <property type="entry name" value="AAA"/>
    <property type="match status" value="1"/>
</dbReference>
<evidence type="ECO:0000256" key="4">
    <source>
        <dbReference type="RuleBase" id="RU004432"/>
    </source>
</evidence>
<dbReference type="InterPro" id="IPR003959">
    <property type="entry name" value="ATPase_AAA_core"/>
</dbReference>
<dbReference type="PRINTS" id="PR00300">
    <property type="entry name" value="CLPPROTEASEA"/>
</dbReference>
<evidence type="ECO:0000256" key="1">
    <source>
        <dbReference type="ARBA" id="ARBA00022741"/>
    </source>
</evidence>
<feature type="region of interest" description="Disordered" evidence="5">
    <location>
        <begin position="75"/>
        <end position="112"/>
    </location>
</feature>
<dbReference type="CDD" id="cd00009">
    <property type="entry name" value="AAA"/>
    <property type="match status" value="1"/>
</dbReference>
<keyword evidence="3 4" id="KW-0143">Chaperone</keyword>
<dbReference type="STRING" id="1326.BU200_06080"/>
<dbReference type="GO" id="GO:0034605">
    <property type="term" value="P:cellular response to heat"/>
    <property type="evidence" value="ECO:0007669"/>
    <property type="project" value="TreeGrafter"/>
</dbReference>
<reference evidence="7 8" key="1">
    <citation type="submission" date="2017-06" db="EMBL/GenBank/DDBJ databases">
        <authorList>
            <consortium name="Pathogen Informatics"/>
        </authorList>
    </citation>
    <scope>NUCLEOTIDE SEQUENCE [LARGE SCALE GENOMIC DNA]</scope>
    <source>
        <strain evidence="7 8">NCTC11291</strain>
    </source>
</reference>
<dbReference type="PANTHER" id="PTHR11638:SF175">
    <property type="entry name" value="ATP-DEPENDENT CLP PROTEASE, ATP-BINDING SUBUNIT CLPC"/>
    <property type="match status" value="1"/>
</dbReference>